<feature type="transmembrane region" description="Helical" evidence="10">
    <location>
        <begin position="35"/>
        <end position="53"/>
    </location>
</feature>
<feature type="compositionally biased region" description="Gly residues" evidence="9">
    <location>
        <begin position="338"/>
        <end position="347"/>
    </location>
</feature>
<proteinExistence type="predicted"/>
<evidence type="ECO:0000256" key="4">
    <source>
        <dbReference type="ARBA" id="ARBA00022679"/>
    </source>
</evidence>
<gene>
    <name evidence="13" type="ORF">GCM10009554_69660</name>
</gene>
<dbReference type="InterPro" id="IPR003594">
    <property type="entry name" value="HATPase_dom"/>
</dbReference>
<dbReference type="InterPro" id="IPR011712">
    <property type="entry name" value="Sig_transdc_His_kin_sub3_dim/P"/>
</dbReference>
<keyword evidence="3" id="KW-0597">Phosphoprotein</keyword>
<evidence type="ECO:0000256" key="6">
    <source>
        <dbReference type="ARBA" id="ARBA00022777"/>
    </source>
</evidence>
<dbReference type="Pfam" id="PF07730">
    <property type="entry name" value="HisKA_3"/>
    <property type="match status" value="1"/>
</dbReference>
<reference evidence="13 14" key="1">
    <citation type="journal article" date="2019" name="Int. J. Syst. Evol. Microbiol.">
        <title>The Global Catalogue of Microorganisms (GCM) 10K type strain sequencing project: providing services to taxonomists for standard genome sequencing and annotation.</title>
        <authorList>
            <consortium name="The Broad Institute Genomics Platform"/>
            <consortium name="The Broad Institute Genome Sequencing Center for Infectious Disease"/>
            <person name="Wu L."/>
            <person name="Ma J."/>
        </authorList>
    </citation>
    <scope>NUCLEOTIDE SEQUENCE [LARGE SCALE GENOMIC DNA]</scope>
    <source>
        <strain evidence="13 14">JCM 10977</strain>
    </source>
</reference>
<dbReference type="GO" id="GO:0016301">
    <property type="term" value="F:kinase activity"/>
    <property type="evidence" value="ECO:0007669"/>
    <property type="project" value="UniProtKB-KW"/>
</dbReference>
<evidence type="ECO:0000313" key="14">
    <source>
        <dbReference type="Proteomes" id="UP001500542"/>
    </source>
</evidence>
<comment type="catalytic activity">
    <reaction evidence="1">
        <text>ATP + protein L-histidine = ADP + protein N-phospho-L-histidine.</text>
        <dbReference type="EC" id="2.7.13.3"/>
    </reaction>
</comment>
<dbReference type="CDD" id="cd16917">
    <property type="entry name" value="HATPase_UhpB-NarQ-NarX-like"/>
    <property type="match status" value="1"/>
</dbReference>
<dbReference type="Gene3D" id="3.30.565.10">
    <property type="entry name" value="Histidine kinase-like ATPase, C-terminal domain"/>
    <property type="match status" value="1"/>
</dbReference>
<feature type="transmembrane region" description="Helical" evidence="10">
    <location>
        <begin position="89"/>
        <end position="109"/>
    </location>
</feature>
<name>A0ABN1RIX6_9ACTN</name>
<dbReference type="Pfam" id="PF02518">
    <property type="entry name" value="HATPase_c"/>
    <property type="match status" value="1"/>
</dbReference>
<organism evidence="13 14">
    <name type="scientific">Kribbella koreensis</name>
    <dbReference type="NCBI Taxonomy" id="57909"/>
    <lineage>
        <taxon>Bacteria</taxon>
        <taxon>Bacillati</taxon>
        <taxon>Actinomycetota</taxon>
        <taxon>Actinomycetes</taxon>
        <taxon>Propionibacteriales</taxon>
        <taxon>Kribbellaceae</taxon>
        <taxon>Kribbella</taxon>
    </lineage>
</organism>
<accession>A0ABN1RIX6</accession>
<keyword evidence="10" id="KW-0812">Transmembrane</keyword>
<evidence type="ECO:0000256" key="9">
    <source>
        <dbReference type="SAM" id="MobiDB-lite"/>
    </source>
</evidence>
<feature type="transmembrane region" description="Helical" evidence="10">
    <location>
        <begin position="12"/>
        <end position="29"/>
    </location>
</feature>
<protein>
    <recommendedName>
        <fullName evidence="2">histidine kinase</fullName>
        <ecNumber evidence="2">2.7.13.3</ecNumber>
    </recommendedName>
</protein>
<keyword evidence="10" id="KW-0472">Membrane</keyword>
<keyword evidence="14" id="KW-1185">Reference proteome</keyword>
<dbReference type="InterPro" id="IPR050482">
    <property type="entry name" value="Sensor_HK_TwoCompSys"/>
</dbReference>
<evidence type="ECO:0000259" key="11">
    <source>
        <dbReference type="Pfam" id="PF02518"/>
    </source>
</evidence>
<dbReference type="SUPFAM" id="SSF55874">
    <property type="entry name" value="ATPase domain of HSP90 chaperone/DNA topoisomerase II/histidine kinase"/>
    <property type="match status" value="1"/>
</dbReference>
<dbReference type="Gene3D" id="1.20.5.1930">
    <property type="match status" value="1"/>
</dbReference>
<feature type="transmembrane region" description="Helical" evidence="10">
    <location>
        <begin position="60"/>
        <end position="83"/>
    </location>
</feature>
<keyword evidence="7" id="KW-0067">ATP-binding</keyword>
<dbReference type="EC" id="2.7.13.3" evidence="2"/>
<sequence length="396" mass="42580">MRLSWWEGKRWVVAFDILVAAGLTILPFLEDKGPAVKVTGVLVSVVVFGGFVVRRRFPLVAVAVTPVGLAFPSLQIMVAAYTVASRKGLRWQALVSAGYCSVVVVVWPVPRRDAYSWPEALASCVLFVGAPMLLGLWVYQRRALLQALRDRADQAERERDLRAESVVIAERRRIAREMHDVVAHRVSAIALQSGALTMTAPDEHTEQVAEVIRRTSTTALTELREILQVLRDEQPGEPGHVAPALSAVPVLVDDARATGLDVHLELPDPVPDPAPAAGRAAYRVVQEALTNAAKHAPGQPVSVVITTDADDLAVEITNPRAGTSHPHPRGTAETPDGRGVGDTAGGRRGVEAEVPGAGFGLVGMRERVSLAGGVLEVGWVAERFRVRVVLPMKVAD</sequence>
<comment type="caution">
    <text evidence="13">The sequence shown here is derived from an EMBL/GenBank/DDBJ whole genome shotgun (WGS) entry which is preliminary data.</text>
</comment>
<dbReference type="Proteomes" id="UP001500542">
    <property type="component" value="Unassembled WGS sequence"/>
</dbReference>
<dbReference type="RefSeq" id="WP_343980394.1">
    <property type="nucleotide sequence ID" value="NZ_BAAAHK010000019.1"/>
</dbReference>
<evidence type="ECO:0000256" key="8">
    <source>
        <dbReference type="ARBA" id="ARBA00023012"/>
    </source>
</evidence>
<feature type="transmembrane region" description="Helical" evidence="10">
    <location>
        <begin position="121"/>
        <end position="139"/>
    </location>
</feature>
<feature type="region of interest" description="Disordered" evidence="9">
    <location>
        <begin position="318"/>
        <end position="351"/>
    </location>
</feature>
<evidence type="ECO:0000256" key="10">
    <source>
        <dbReference type="SAM" id="Phobius"/>
    </source>
</evidence>
<feature type="domain" description="Histidine kinase/HSP90-like ATPase" evidence="11">
    <location>
        <begin position="280"/>
        <end position="392"/>
    </location>
</feature>
<keyword evidence="8" id="KW-0902">Two-component regulatory system</keyword>
<feature type="domain" description="Signal transduction histidine kinase subgroup 3 dimerisation and phosphoacceptor" evidence="12">
    <location>
        <begin position="170"/>
        <end position="233"/>
    </location>
</feature>
<keyword evidence="5" id="KW-0547">Nucleotide-binding</keyword>
<evidence type="ECO:0000313" key="13">
    <source>
        <dbReference type="EMBL" id="GAA0958025.1"/>
    </source>
</evidence>
<evidence type="ECO:0000256" key="1">
    <source>
        <dbReference type="ARBA" id="ARBA00000085"/>
    </source>
</evidence>
<keyword evidence="6 13" id="KW-0418">Kinase</keyword>
<evidence type="ECO:0000256" key="3">
    <source>
        <dbReference type="ARBA" id="ARBA00022553"/>
    </source>
</evidence>
<evidence type="ECO:0000256" key="7">
    <source>
        <dbReference type="ARBA" id="ARBA00022840"/>
    </source>
</evidence>
<dbReference type="InterPro" id="IPR036890">
    <property type="entry name" value="HATPase_C_sf"/>
</dbReference>
<dbReference type="EMBL" id="BAAAHK010000019">
    <property type="protein sequence ID" value="GAA0958025.1"/>
    <property type="molecule type" value="Genomic_DNA"/>
</dbReference>
<keyword evidence="4" id="KW-0808">Transferase</keyword>
<evidence type="ECO:0000256" key="5">
    <source>
        <dbReference type="ARBA" id="ARBA00022741"/>
    </source>
</evidence>
<dbReference type="PANTHER" id="PTHR24421">
    <property type="entry name" value="NITRATE/NITRITE SENSOR PROTEIN NARX-RELATED"/>
    <property type="match status" value="1"/>
</dbReference>
<evidence type="ECO:0000259" key="12">
    <source>
        <dbReference type="Pfam" id="PF07730"/>
    </source>
</evidence>
<dbReference type="PANTHER" id="PTHR24421:SF10">
    <property type="entry name" value="NITRATE_NITRITE SENSOR PROTEIN NARQ"/>
    <property type="match status" value="1"/>
</dbReference>
<evidence type="ECO:0000256" key="2">
    <source>
        <dbReference type="ARBA" id="ARBA00012438"/>
    </source>
</evidence>
<keyword evidence="10" id="KW-1133">Transmembrane helix</keyword>